<dbReference type="InterPro" id="IPR011658">
    <property type="entry name" value="PA14_dom"/>
</dbReference>
<evidence type="ECO:0000259" key="7">
    <source>
        <dbReference type="PROSITE" id="PS51820"/>
    </source>
</evidence>
<dbReference type="EMBL" id="CP014503">
    <property type="protein sequence ID" value="ANB15424.1"/>
    <property type="molecule type" value="Genomic_DNA"/>
</dbReference>
<accession>A0A167FKR5</accession>
<keyword evidence="9" id="KW-1185">Reference proteome</keyword>
<dbReference type="PROSITE" id="PS00775">
    <property type="entry name" value="GLYCOSYL_HYDROL_F3"/>
    <property type="match status" value="1"/>
</dbReference>
<dbReference type="PROSITE" id="PS51820">
    <property type="entry name" value="PA14"/>
    <property type="match status" value="1"/>
</dbReference>
<comment type="similarity">
    <text evidence="2 6">Belongs to the glycosyl hydrolase 3 family.</text>
</comment>
<dbReference type="GO" id="GO:0008422">
    <property type="term" value="F:beta-glucosidase activity"/>
    <property type="evidence" value="ECO:0007669"/>
    <property type="project" value="UniProtKB-EC"/>
</dbReference>
<dbReference type="EC" id="3.2.1.21" evidence="3 6"/>
<dbReference type="Gene3D" id="2.60.120.260">
    <property type="entry name" value="Galactose-binding domain-like"/>
    <property type="match status" value="1"/>
</dbReference>
<evidence type="ECO:0000313" key="8">
    <source>
        <dbReference type="EMBL" id="ANB15424.1"/>
    </source>
</evidence>
<dbReference type="InterPro" id="IPR017853">
    <property type="entry name" value="GH"/>
</dbReference>
<keyword evidence="6" id="KW-0624">Polysaccharide degradation</keyword>
<sequence>MTKSEFISDDYKPTGKPFDDVEEVLAKLTDKQKCQLLAGKDFWTTNAVPELNVPSIRVSDGPNGIRGRNFFRPTPAACFPCGTALGSTWDTELLERAGKLMAVEAKAKGAHVILGPTLNIQRSPLGGRGFESFSEDSVLSGLSAGAISKGIQSEGIQATLKHFVCNDQEHERNSVNVLVTERALREIYLLPFQLAIRDGAPGAIMTAYNKVNGISASQNAKLLKNILRDEWKWDGLVMSDWFGVYSVADSVKNGLDLEMPGPSNWRGRLLEGSLVSKQIAHHEVDERVRQVLKFVQRAHAESGIPEDAPEITRDTPETRRLLREIAADSIVVLKNENNVLPLSKNKKTAVIGPNGKITTYCGGGSASLKPYYTVSPFEGISQKLSETPLYTLGVNTFKELPLIGKDLVDPRGNVGFEAKVYDGPRTDKGRKHLDTYYLSDSHIFMPDYAPTKEFKAFYFDIEGYLTPESDGTYIFGVTVSGTAKLYIDDQLVVDNETKQTKGTSFFNCGTIEEKNTIELKKGQKYKINLFYGSSHTSTIEQDAGLSFGGGIRLGYIKQVSVEDEIRKAVEIAQSVDQVILTLGLNSDWESEGYDRDSMAYPPNVDALVKAVRKVNKNIVVVNQSGTPVTLDFHNEVPAIVQAWYGGNETGNAIADVIFGDVNPSGKLPLTYPDRLEDNPAYLSFRAENGRTLYSEDVYVGYKYYDTVKTKPLYPFGHGLSYTTFDYGKAKAKVVGDNVIITIDVTNSGNLDGKETVQAYISQAKPSIRRPVKELKGFTKLSIPAGQTKQAEITIPIKYATSYWHEIRDQWISEADDYTVHIGQSSESIVSTTNFSTEKTFFWSGI</sequence>
<dbReference type="Gene3D" id="2.60.40.10">
    <property type="entry name" value="Immunoglobulins"/>
    <property type="match status" value="1"/>
</dbReference>
<dbReference type="InterPro" id="IPR036881">
    <property type="entry name" value="Glyco_hydro_3_C_sf"/>
</dbReference>
<keyword evidence="6" id="KW-0119">Carbohydrate metabolism</keyword>
<dbReference type="Pfam" id="PF07691">
    <property type="entry name" value="PA14"/>
    <property type="match status" value="1"/>
</dbReference>
<gene>
    <name evidence="8" type="ORF">AWJ20_3051</name>
</gene>
<keyword evidence="5 6" id="KW-0326">Glycosidase</keyword>
<dbReference type="AlphaFoldDB" id="A0A167FKR5"/>
<dbReference type="GeneID" id="30035031"/>
<dbReference type="Gene3D" id="3.40.50.1700">
    <property type="entry name" value="Glycoside hydrolase family 3 C-terminal domain"/>
    <property type="match status" value="1"/>
</dbReference>
<dbReference type="InterPro" id="IPR001764">
    <property type="entry name" value="Glyco_hydro_3_N"/>
</dbReference>
<dbReference type="Gene3D" id="3.20.20.300">
    <property type="entry name" value="Glycoside hydrolase, family 3, N-terminal domain"/>
    <property type="match status" value="1"/>
</dbReference>
<comment type="pathway">
    <text evidence="6">Glycan metabolism; cellulose degradation.</text>
</comment>
<dbReference type="SMART" id="SM00758">
    <property type="entry name" value="PA14"/>
    <property type="match status" value="1"/>
</dbReference>
<dbReference type="RefSeq" id="XP_018737901.1">
    <property type="nucleotide sequence ID" value="XM_018880044.1"/>
</dbReference>
<dbReference type="InterPro" id="IPR019800">
    <property type="entry name" value="Glyco_hydro_3_AS"/>
</dbReference>
<evidence type="ECO:0000256" key="3">
    <source>
        <dbReference type="ARBA" id="ARBA00012744"/>
    </source>
</evidence>
<dbReference type="PANTHER" id="PTHR42715:SF27">
    <property type="entry name" value="BETA-GLUCOSIDASE-RELATED"/>
    <property type="match status" value="1"/>
</dbReference>
<evidence type="ECO:0000256" key="2">
    <source>
        <dbReference type="ARBA" id="ARBA00005336"/>
    </source>
</evidence>
<protein>
    <recommendedName>
        <fullName evidence="3 6">beta-glucosidase</fullName>
        <ecNumber evidence="3 6">3.2.1.21</ecNumber>
    </recommendedName>
</protein>
<comment type="catalytic activity">
    <reaction evidence="1 6">
        <text>Hydrolysis of terminal, non-reducing beta-D-glucosyl residues with release of beta-D-glucose.</text>
        <dbReference type="EC" id="3.2.1.21"/>
    </reaction>
</comment>
<dbReference type="InterPro" id="IPR037524">
    <property type="entry name" value="PA14/GLEYA"/>
</dbReference>
<evidence type="ECO:0000256" key="1">
    <source>
        <dbReference type="ARBA" id="ARBA00000448"/>
    </source>
</evidence>
<dbReference type="InterPro" id="IPR013783">
    <property type="entry name" value="Ig-like_fold"/>
</dbReference>
<dbReference type="PANTHER" id="PTHR42715">
    <property type="entry name" value="BETA-GLUCOSIDASE"/>
    <property type="match status" value="1"/>
</dbReference>
<reference evidence="8 9" key="1">
    <citation type="submission" date="2016-02" db="EMBL/GenBank/DDBJ databases">
        <title>Complete genome sequence and transcriptome regulation of the pentose utilising yeast Sugiyamaella lignohabitans.</title>
        <authorList>
            <person name="Bellasio M."/>
            <person name="Peymann A."/>
            <person name="Valli M."/>
            <person name="Sipitzky M."/>
            <person name="Graf A."/>
            <person name="Sauer M."/>
            <person name="Marx H."/>
            <person name="Mattanovich D."/>
        </authorList>
    </citation>
    <scope>NUCLEOTIDE SEQUENCE [LARGE SCALE GENOMIC DNA]</scope>
    <source>
        <strain evidence="8 9">CBS 10342</strain>
    </source>
</reference>
<dbReference type="Pfam" id="PF00933">
    <property type="entry name" value="Glyco_hydro_3"/>
    <property type="match status" value="1"/>
</dbReference>
<dbReference type="GO" id="GO:0030245">
    <property type="term" value="P:cellulose catabolic process"/>
    <property type="evidence" value="ECO:0007669"/>
    <property type="project" value="UniProtKB-UniPathway"/>
</dbReference>
<name>A0A167FKR5_9ASCO</name>
<dbReference type="SUPFAM" id="SSF51445">
    <property type="entry name" value="(Trans)glycosidases"/>
    <property type="match status" value="1"/>
</dbReference>
<evidence type="ECO:0000256" key="6">
    <source>
        <dbReference type="RuleBase" id="RU361161"/>
    </source>
</evidence>
<evidence type="ECO:0000313" key="9">
    <source>
        <dbReference type="Proteomes" id="UP000189580"/>
    </source>
</evidence>
<dbReference type="InterPro" id="IPR036962">
    <property type="entry name" value="Glyco_hydro_3_N_sf"/>
</dbReference>
<dbReference type="PRINTS" id="PR00133">
    <property type="entry name" value="GLHYDRLASE3"/>
</dbReference>
<dbReference type="SMART" id="SM01217">
    <property type="entry name" value="Fn3_like"/>
    <property type="match status" value="1"/>
</dbReference>
<dbReference type="Pfam" id="PF14310">
    <property type="entry name" value="Fn3-like"/>
    <property type="match status" value="1"/>
</dbReference>
<evidence type="ECO:0000256" key="4">
    <source>
        <dbReference type="ARBA" id="ARBA00022801"/>
    </source>
</evidence>
<dbReference type="SUPFAM" id="SSF52279">
    <property type="entry name" value="Beta-D-glucan exohydrolase, C-terminal domain"/>
    <property type="match status" value="1"/>
</dbReference>
<dbReference type="FunFam" id="3.20.20.300:FF:000006">
    <property type="entry name" value="Beta-glucosidase H"/>
    <property type="match status" value="1"/>
</dbReference>
<dbReference type="KEGG" id="slb:AWJ20_3051"/>
<feature type="domain" description="PA14" evidence="7">
    <location>
        <begin position="411"/>
        <end position="569"/>
    </location>
</feature>
<keyword evidence="4 6" id="KW-0378">Hydrolase</keyword>
<organism evidence="8 9">
    <name type="scientific">Sugiyamaella lignohabitans</name>
    <dbReference type="NCBI Taxonomy" id="796027"/>
    <lineage>
        <taxon>Eukaryota</taxon>
        <taxon>Fungi</taxon>
        <taxon>Dikarya</taxon>
        <taxon>Ascomycota</taxon>
        <taxon>Saccharomycotina</taxon>
        <taxon>Dipodascomycetes</taxon>
        <taxon>Dipodascales</taxon>
        <taxon>Trichomonascaceae</taxon>
        <taxon>Sugiyamaella</taxon>
    </lineage>
</organism>
<dbReference type="InterPro" id="IPR026891">
    <property type="entry name" value="Fn3-like"/>
</dbReference>
<dbReference type="UniPathway" id="UPA00696"/>
<dbReference type="Proteomes" id="UP000189580">
    <property type="component" value="Chromosome b"/>
</dbReference>
<dbReference type="InterPro" id="IPR002772">
    <property type="entry name" value="Glyco_hydro_3_C"/>
</dbReference>
<dbReference type="FunFam" id="2.60.40.10:FF:000495">
    <property type="entry name" value="Periplasmic beta-glucosidase"/>
    <property type="match status" value="1"/>
</dbReference>
<dbReference type="InterPro" id="IPR050288">
    <property type="entry name" value="Cellulose_deg_GH3"/>
</dbReference>
<dbReference type="OrthoDB" id="47059at2759"/>
<dbReference type="Pfam" id="PF01915">
    <property type="entry name" value="Glyco_hydro_3_C"/>
    <property type="match status" value="1"/>
</dbReference>
<proteinExistence type="inferred from homology"/>
<evidence type="ECO:0000256" key="5">
    <source>
        <dbReference type="ARBA" id="ARBA00023295"/>
    </source>
</evidence>